<dbReference type="InterPro" id="IPR013149">
    <property type="entry name" value="ADH-like_C"/>
</dbReference>
<dbReference type="AlphaFoldDB" id="A0A516X6M6"/>
<evidence type="ECO:0000256" key="1">
    <source>
        <dbReference type="ARBA" id="ARBA00023002"/>
    </source>
</evidence>
<dbReference type="Gene3D" id="3.90.180.10">
    <property type="entry name" value="Medium-chain alcohol dehydrogenases, catalytic domain"/>
    <property type="match status" value="1"/>
</dbReference>
<dbReference type="GO" id="GO:0016628">
    <property type="term" value="F:oxidoreductase activity, acting on the CH-CH group of donors, NAD or NADP as acceptor"/>
    <property type="evidence" value="ECO:0007669"/>
    <property type="project" value="InterPro"/>
</dbReference>
<sequence>MTDQIVQSTRIVLASRPHGAPVEENFRLETAQLPPVGRGQVLLRIIYLSLDPYMRGRMSTAESYAEPMEIDDVMVGGTVAQVLASRYPGVDAGDYVLSYSGWQTHAVEDGARVRKLDARRAPLSTALGVLGMPGFTAYAGLLAIGRPVAGETVVVAAASGPVGSVVGQIAKLQGARAIGIAGGPDKCDYVRGRLGFDEAVDHRSPEFAEQLAYVVPDGIDVYFENVGGPVTDTVMPLLNTYARVPVCGLVSQYNLPGRPDGPDRLPAFMNYVLTKSLSVRGFIQSEFVDDWYPGFLMDMSDWVQSKRVRYREDIVDGVENAPAAFMGLLEGRNFGKLVVRVAEE</sequence>
<dbReference type="PANTHER" id="PTHR43205">
    <property type="entry name" value="PROSTAGLANDIN REDUCTASE"/>
    <property type="match status" value="1"/>
</dbReference>
<dbReference type="SUPFAM" id="SSF50129">
    <property type="entry name" value="GroES-like"/>
    <property type="match status" value="2"/>
</dbReference>
<evidence type="ECO:0000313" key="4">
    <source>
        <dbReference type="Proteomes" id="UP000317344"/>
    </source>
</evidence>
<dbReference type="InterPro" id="IPR036291">
    <property type="entry name" value="NAD(P)-bd_dom_sf"/>
</dbReference>
<dbReference type="Gene3D" id="3.40.50.720">
    <property type="entry name" value="NAD(P)-binding Rossmann-like Domain"/>
    <property type="match status" value="1"/>
</dbReference>
<evidence type="ECO:0000259" key="2">
    <source>
        <dbReference type="SMART" id="SM00829"/>
    </source>
</evidence>
<dbReference type="InterPro" id="IPR020843">
    <property type="entry name" value="ER"/>
</dbReference>
<dbReference type="RefSeq" id="WP_143910132.1">
    <property type="nucleotide sequence ID" value="NZ_CP041765.1"/>
</dbReference>
<dbReference type="InterPro" id="IPR045010">
    <property type="entry name" value="MDR_fam"/>
</dbReference>
<dbReference type="FunFam" id="3.40.50.720:FF:000121">
    <property type="entry name" value="Prostaglandin reductase 2"/>
    <property type="match status" value="1"/>
</dbReference>
<dbReference type="InterPro" id="IPR041694">
    <property type="entry name" value="ADH_N_2"/>
</dbReference>
<dbReference type="CDD" id="cd05288">
    <property type="entry name" value="PGDH"/>
    <property type="match status" value="1"/>
</dbReference>
<proteinExistence type="predicted"/>
<dbReference type="SMART" id="SM00829">
    <property type="entry name" value="PKS_ER"/>
    <property type="match status" value="1"/>
</dbReference>
<protein>
    <submittedName>
        <fullName evidence="3">NADP-dependent oxidoreductase</fullName>
    </submittedName>
</protein>
<reference evidence="3 4" key="1">
    <citation type="submission" date="2019-07" db="EMBL/GenBank/DDBJ databases">
        <title>Tomitella cavernea sp. nov., an actinomycete isolated from soil.</title>
        <authorList>
            <person name="Cheng J."/>
        </authorList>
    </citation>
    <scope>NUCLEOTIDE SEQUENCE [LARGE SCALE GENOMIC DNA]</scope>
    <source>
        <strain evidence="3 4">HY188</strain>
    </source>
</reference>
<accession>A0A516X6M6</accession>
<dbReference type="Pfam" id="PF16884">
    <property type="entry name" value="ADH_N_2"/>
    <property type="match status" value="1"/>
</dbReference>
<keyword evidence="1" id="KW-0560">Oxidoreductase</keyword>
<dbReference type="InterPro" id="IPR011032">
    <property type="entry name" value="GroES-like_sf"/>
</dbReference>
<evidence type="ECO:0000313" key="3">
    <source>
        <dbReference type="EMBL" id="QDQ98728.1"/>
    </source>
</evidence>
<gene>
    <name evidence="3" type="ORF">FO059_17060</name>
</gene>
<dbReference type="PANTHER" id="PTHR43205:SF7">
    <property type="entry name" value="PROSTAGLANDIN REDUCTASE 1"/>
    <property type="match status" value="1"/>
</dbReference>
<keyword evidence="4" id="KW-1185">Reference proteome</keyword>
<dbReference type="Proteomes" id="UP000317344">
    <property type="component" value="Chromosome"/>
</dbReference>
<dbReference type="OrthoDB" id="9805663at2"/>
<feature type="domain" description="Enoyl reductase (ER)" evidence="2">
    <location>
        <begin position="24"/>
        <end position="339"/>
    </location>
</feature>
<name>A0A516X6M6_9ACTN</name>
<dbReference type="SUPFAM" id="SSF51735">
    <property type="entry name" value="NAD(P)-binding Rossmann-fold domains"/>
    <property type="match status" value="1"/>
</dbReference>
<dbReference type="EMBL" id="CP041765">
    <property type="protein sequence ID" value="QDQ98728.1"/>
    <property type="molecule type" value="Genomic_DNA"/>
</dbReference>
<organism evidence="3 4">
    <name type="scientific">Tomitella fengzijianii</name>
    <dbReference type="NCBI Taxonomy" id="2597660"/>
    <lineage>
        <taxon>Bacteria</taxon>
        <taxon>Bacillati</taxon>
        <taxon>Actinomycetota</taxon>
        <taxon>Actinomycetes</taxon>
        <taxon>Mycobacteriales</taxon>
        <taxon>Tomitella</taxon>
    </lineage>
</organism>
<dbReference type="KEGG" id="toy:FO059_17060"/>
<dbReference type="Pfam" id="PF00107">
    <property type="entry name" value="ADH_zinc_N"/>
    <property type="match status" value="1"/>
</dbReference>
<reference evidence="3 4" key="2">
    <citation type="submission" date="2019-07" db="EMBL/GenBank/DDBJ databases">
        <authorList>
            <person name="Huang Y."/>
        </authorList>
    </citation>
    <scope>NUCLEOTIDE SEQUENCE [LARGE SCALE GENOMIC DNA]</scope>
    <source>
        <strain evidence="3 4">HY188</strain>
    </source>
</reference>